<dbReference type="STRING" id="4540.A0A3L6PIK5"/>
<dbReference type="OrthoDB" id="1938246at2759"/>
<proteinExistence type="predicted"/>
<evidence type="ECO:0000313" key="3">
    <source>
        <dbReference type="Proteomes" id="UP000275267"/>
    </source>
</evidence>
<feature type="region of interest" description="Disordered" evidence="1">
    <location>
        <begin position="1"/>
        <end position="26"/>
    </location>
</feature>
<comment type="caution">
    <text evidence="2">The sequence shown here is derived from an EMBL/GenBank/DDBJ whole genome shotgun (WGS) entry which is preliminary data.</text>
</comment>
<name>A0A3L6PIK5_PANMI</name>
<evidence type="ECO:0000256" key="1">
    <source>
        <dbReference type="SAM" id="MobiDB-lite"/>
    </source>
</evidence>
<dbReference type="Proteomes" id="UP000275267">
    <property type="component" value="Unassembled WGS sequence"/>
</dbReference>
<protein>
    <submittedName>
        <fullName evidence="2">Uncharacterized protein</fullName>
    </submittedName>
</protein>
<dbReference type="AlphaFoldDB" id="A0A3L6PIK5"/>
<evidence type="ECO:0000313" key="2">
    <source>
        <dbReference type="EMBL" id="RLM58143.1"/>
    </source>
</evidence>
<gene>
    <name evidence="2" type="ORF">C2845_PM18G02140</name>
</gene>
<sequence>MLQRERNGSFRPIPEPSERGTAGARRSASRKLHWAAEFSAPQTGWRLLLRLDSLCAKARGGKYYPNGNFLSATKRRWSSETWRSILYGRGVLTKGLINRVGPGEFSIWWENWIPGLHSLKPLVRQPTADVELVCHLFIPGTREWDEEVVRNSFMALEATEILKIKPSTMLAEDVRAWAFEKNGLYSVRSAYMVLKDEQTAMAMAKSDEARGSGDDRACNLISKLKVPP</sequence>
<organism evidence="2 3">
    <name type="scientific">Panicum miliaceum</name>
    <name type="common">Proso millet</name>
    <name type="synonym">Broomcorn millet</name>
    <dbReference type="NCBI Taxonomy" id="4540"/>
    <lineage>
        <taxon>Eukaryota</taxon>
        <taxon>Viridiplantae</taxon>
        <taxon>Streptophyta</taxon>
        <taxon>Embryophyta</taxon>
        <taxon>Tracheophyta</taxon>
        <taxon>Spermatophyta</taxon>
        <taxon>Magnoliopsida</taxon>
        <taxon>Liliopsida</taxon>
        <taxon>Poales</taxon>
        <taxon>Poaceae</taxon>
        <taxon>PACMAD clade</taxon>
        <taxon>Panicoideae</taxon>
        <taxon>Panicodae</taxon>
        <taxon>Paniceae</taxon>
        <taxon>Panicinae</taxon>
        <taxon>Panicum</taxon>
        <taxon>Panicum sect. Panicum</taxon>
    </lineage>
</organism>
<dbReference type="EMBL" id="PQIB02000017">
    <property type="protein sequence ID" value="RLM58143.1"/>
    <property type="molecule type" value="Genomic_DNA"/>
</dbReference>
<keyword evidence="3" id="KW-1185">Reference proteome</keyword>
<accession>A0A3L6PIK5</accession>
<reference evidence="3" key="1">
    <citation type="journal article" date="2019" name="Nat. Commun.">
        <title>The genome of broomcorn millet.</title>
        <authorList>
            <person name="Zou C."/>
            <person name="Miki D."/>
            <person name="Li D."/>
            <person name="Tang Q."/>
            <person name="Xiao L."/>
            <person name="Rajput S."/>
            <person name="Deng P."/>
            <person name="Jia W."/>
            <person name="Huang R."/>
            <person name="Zhang M."/>
            <person name="Sun Y."/>
            <person name="Hu J."/>
            <person name="Fu X."/>
            <person name="Schnable P.S."/>
            <person name="Li F."/>
            <person name="Zhang H."/>
            <person name="Feng B."/>
            <person name="Zhu X."/>
            <person name="Liu R."/>
            <person name="Schnable J.C."/>
            <person name="Zhu J.-K."/>
            <person name="Zhang H."/>
        </authorList>
    </citation>
    <scope>NUCLEOTIDE SEQUENCE [LARGE SCALE GENOMIC DNA]</scope>
</reference>